<dbReference type="SUPFAM" id="SSF75011">
    <property type="entry name" value="3-carboxy-cis,cis-mucoante lactonizing enzyme"/>
    <property type="match status" value="1"/>
</dbReference>
<dbReference type="RefSeq" id="WP_028726963.1">
    <property type="nucleotide sequence ID" value="NZ_AUAE01000011.1"/>
</dbReference>
<sequence length="387" mass="44331">MKKLNANLAIILLTIVGCTGCNQSGSQTDEIITVDVTASYPEKELILQDFMDVEYIPLETSDEFITHGIVEAVGKHVLLIRNRNDGNIFVFDRTGKGVRKINRLGQGAEEYSSVSRIILDEDNNEIYVKDHSPRKILVYDLSGNFKRSFKFADTGYYDDIFNYDRDHLICYKKYYTPKEDEQACHLIISKQDGSVTHEIRIPFKEYETPVITKDELTIMPAYFLTSPSRGNWALVNTSSDTIYNYSPDNNLTPFIVRTPSIHAMETKVFLFPTVITDRYCFMRAMKKEVNFTTFKGFPNTDLMYDKQENAIFQYTVYNDDYSKKKQVSLGQEIEGTVDQKIATCYSLDAPELVEAYEKGELKGKLKEIAAELDEESNPVVMLVKYKG</sequence>
<dbReference type="AlphaFoldDB" id="A0A0F5JNY7"/>
<dbReference type="Gene3D" id="2.120.10.30">
    <property type="entry name" value="TolB, C-terminal domain"/>
    <property type="match status" value="1"/>
</dbReference>
<proteinExistence type="predicted"/>
<dbReference type="Proteomes" id="UP000033035">
    <property type="component" value="Unassembled WGS sequence"/>
</dbReference>
<dbReference type="Pfam" id="PF17170">
    <property type="entry name" value="DUF5128"/>
    <property type="match status" value="1"/>
</dbReference>
<keyword evidence="2" id="KW-1185">Reference proteome</keyword>
<gene>
    <name evidence="1" type="ORF">HMPREF1536_00853</name>
</gene>
<reference evidence="1 2" key="1">
    <citation type="submission" date="2013-04" db="EMBL/GenBank/DDBJ databases">
        <title>The Genome Sequence of Parabacteroides gordonii DSM 23371.</title>
        <authorList>
            <consortium name="The Broad Institute Genomics Platform"/>
            <person name="Earl A."/>
            <person name="Ward D."/>
            <person name="Feldgarden M."/>
            <person name="Gevers D."/>
            <person name="Martens E."/>
            <person name="Sakamoto M."/>
            <person name="Benno Y."/>
            <person name="Suzuki N."/>
            <person name="Matsunaga N."/>
            <person name="Koshihara K."/>
            <person name="Seki M."/>
            <person name="Komiya H."/>
            <person name="Walker B."/>
            <person name="Young S."/>
            <person name="Zeng Q."/>
            <person name="Gargeya S."/>
            <person name="Fitzgerald M."/>
            <person name="Haas B."/>
            <person name="Abouelleil A."/>
            <person name="Allen A.W."/>
            <person name="Alvarado L."/>
            <person name="Arachchi H.M."/>
            <person name="Berlin A.M."/>
            <person name="Chapman S.B."/>
            <person name="Gainer-Dewar J."/>
            <person name="Goldberg J."/>
            <person name="Griggs A."/>
            <person name="Gujja S."/>
            <person name="Hansen M."/>
            <person name="Howarth C."/>
            <person name="Imamovic A."/>
            <person name="Ireland A."/>
            <person name="Larimer J."/>
            <person name="McCowan C."/>
            <person name="Murphy C."/>
            <person name="Pearson M."/>
            <person name="Poon T.W."/>
            <person name="Priest M."/>
            <person name="Roberts A."/>
            <person name="Saif S."/>
            <person name="Shea T."/>
            <person name="Sisk P."/>
            <person name="Sykes S."/>
            <person name="Wortman J."/>
            <person name="Nusbaum C."/>
            <person name="Birren B."/>
        </authorList>
    </citation>
    <scope>NUCLEOTIDE SEQUENCE [LARGE SCALE GENOMIC DNA]</scope>
    <source>
        <strain evidence="1 2">MS-1</strain>
    </source>
</reference>
<dbReference type="PROSITE" id="PS51257">
    <property type="entry name" value="PROKAR_LIPOPROTEIN"/>
    <property type="match status" value="1"/>
</dbReference>
<dbReference type="STRING" id="1203610.HMPREF1536_00853"/>
<dbReference type="PATRIC" id="fig|1203610.3.peg.878"/>
<dbReference type="InterPro" id="IPR011042">
    <property type="entry name" value="6-blade_b-propeller_TolB-like"/>
</dbReference>
<evidence type="ECO:0000313" key="1">
    <source>
        <dbReference type="EMBL" id="KKB59310.1"/>
    </source>
</evidence>
<evidence type="ECO:0000313" key="2">
    <source>
        <dbReference type="Proteomes" id="UP000033035"/>
    </source>
</evidence>
<name>A0A0F5JNY7_9BACT</name>
<protein>
    <recommendedName>
        <fullName evidence="3">6-bladed beta-propeller</fullName>
    </recommendedName>
</protein>
<accession>A0A0F5JNY7</accession>
<dbReference type="EMBL" id="AQHW01000005">
    <property type="protein sequence ID" value="KKB59310.1"/>
    <property type="molecule type" value="Genomic_DNA"/>
</dbReference>
<dbReference type="HOGENOM" id="CLU_059151_0_0_10"/>
<comment type="caution">
    <text evidence="1">The sequence shown here is derived from an EMBL/GenBank/DDBJ whole genome shotgun (WGS) entry which is preliminary data.</text>
</comment>
<organism evidence="1 2">
    <name type="scientific">Parabacteroides gordonii MS-1 = DSM 23371</name>
    <dbReference type="NCBI Taxonomy" id="1203610"/>
    <lineage>
        <taxon>Bacteria</taxon>
        <taxon>Pseudomonadati</taxon>
        <taxon>Bacteroidota</taxon>
        <taxon>Bacteroidia</taxon>
        <taxon>Bacteroidales</taxon>
        <taxon>Tannerellaceae</taxon>
        <taxon>Parabacteroides</taxon>
    </lineage>
</organism>
<evidence type="ECO:0008006" key="3">
    <source>
        <dbReference type="Google" id="ProtNLM"/>
    </source>
</evidence>